<dbReference type="InterPro" id="IPR002227">
    <property type="entry name" value="Tyrosinase_Cu-bd"/>
</dbReference>
<sequence length="385" mass="43846">MLKLKFAFEFRAPLMTAMPGQRKGQYRDMLISTRMLYRLRTPEQPFWHGIGFEEELRREDATVSIPYWDSSLDFDMDNGVNSVLWSAELLGNGNGDVITGPFAGWMSGRGILGRMYGDRGRLISDEKIQLMTSVCQTDIVKEVVFPQVDPDNREERDHIIEYHHNGVHNWVGGDMADGSYAAYDPVFYMHHAFIDFIWEKFRRHQSSTCQINPENAYATRTGGSGHGPNDLMYGFTFFKNIEGLKNVWTEKWYNYEELPQCPNCGSKYLYCNTTTNRCVSHSRRTDFNVGKFMSSPEALTFGMVNELVEPLTNKIPRRIISPFMPSPNPDGRFHGTAKEDALNAVNIQESPLQPPSSVNIARSFPFNSWVENLEQASGGTPSSRS</sequence>
<reference evidence="4" key="1">
    <citation type="submission" date="2022-11" db="EMBL/GenBank/DDBJ databases">
        <title>Centuries of genome instability and evolution in soft-shell clam transmissible cancer (bioRxiv).</title>
        <authorList>
            <person name="Hart S.F.M."/>
            <person name="Yonemitsu M.A."/>
            <person name="Giersch R.M."/>
            <person name="Beal B.F."/>
            <person name="Arriagada G."/>
            <person name="Davis B.W."/>
            <person name="Ostrander E.A."/>
            <person name="Goff S.P."/>
            <person name="Metzger M.J."/>
        </authorList>
    </citation>
    <scope>NUCLEOTIDE SEQUENCE</scope>
    <source>
        <strain evidence="4">MELC-2E11</strain>
        <tissue evidence="4">Siphon/mantle</tissue>
    </source>
</reference>
<dbReference type="Proteomes" id="UP001164746">
    <property type="component" value="Chromosome 8"/>
</dbReference>
<evidence type="ECO:0000313" key="5">
    <source>
        <dbReference type="Proteomes" id="UP001164746"/>
    </source>
</evidence>
<feature type="non-terminal residue" evidence="4">
    <location>
        <position position="1"/>
    </location>
</feature>
<keyword evidence="5" id="KW-1185">Reference proteome</keyword>
<dbReference type="Gene3D" id="1.10.1280.10">
    <property type="entry name" value="Di-copper center containing domain from catechol oxidase"/>
    <property type="match status" value="1"/>
</dbReference>
<keyword evidence="2" id="KW-0186">Copper</keyword>
<dbReference type="SUPFAM" id="SSF48056">
    <property type="entry name" value="Di-copper centre-containing domain"/>
    <property type="match status" value="1"/>
</dbReference>
<dbReference type="Pfam" id="PF00264">
    <property type="entry name" value="Tyrosinase"/>
    <property type="match status" value="1"/>
</dbReference>
<gene>
    <name evidence="4" type="ORF">MAR_026814</name>
</gene>
<evidence type="ECO:0000313" key="4">
    <source>
        <dbReference type="EMBL" id="WAR12634.1"/>
    </source>
</evidence>
<feature type="domain" description="Tyrosinase copper-binding" evidence="3">
    <location>
        <begin position="184"/>
        <end position="195"/>
    </location>
</feature>
<keyword evidence="1" id="KW-0479">Metal-binding</keyword>
<name>A0ABY7EW45_MYAAR</name>
<evidence type="ECO:0000256" key="1">
    <source>
        <dbReference type="ARBA" id="ARBA00022723"/>
    </source>
</evidence>
<dbReference type="InterPro" id="IPR050316">
    <property type="entry name" value="Tyrosinase/Hemocyanin"/>
</dbReference>
<dbReference type="PANTHER" id="PTHR11474">
    <property type="entry name" value="TYROSINASE FAMILY MEMBER"/>
    <property type="match status" value="1"/>
</dbReference>
<dbReference type="PROSITE" id="PS00498">
    <property type="entry name" value="TYROSINASE_2"/>
    <property type="match status" value="1"/>
</dbReference>
<dbReference type="PANTHER" id="PTHR11474:SF126">
    <property type="entry name" value="TYROSINASE-LIKE PROTEIN TYR-1-RELATED"/>
    <property type="match status" value="1"/>
</dbReference>
<dbReference type="EMBL" id="CP111019">
    <property type="protein sequence ID" value="WAR12634.1"/>
    <property type="molecule type" value="Genomic_DNA"/>
</dbReference>
<protein>
    <submittedName>
        <fullName evidence="4">TYR3-like protein</fullName>
    </submittedName>
</protein>
<evidence type="ECO:0000256" key="2">
    <source>
        <dbReference type="ARBA" id="ARBA00023008"/>
    </source>
</evidence>
<proteinExistence type="predicted"/>
<accession>A0ABY7EW45</accession>
<evidence type="ECO:0000259" key="3">
    <source>
        <dbReference type="PROSITE" id="PS00498"/>
    </source>
</evidence>
<dbReference type="InterPro" id="IPR008922">
    <property type="entry name" value="Di-copper_centre_dom_sf"/>
</dbReference>
<organism evidence="4 5">
    <name type="scientific">Mya arenaria</name>
    <name type="common">Soft-shell clam</name>
    <dbReference type="NCBI Taxonomy" id="6604"/>
    <lineage>
        <taxon>Eukaryota</taxon>
        <taxon>Metazoa</taxon>
        <taxon>Spiralia</taxon>
        <taxon>Lophotrochozoa</taxon>
        <taxon>Mollusca</taxon>
        <taxon>Bivalvia</taxon>
        <taxon>Autobranchia</taxon>
        <taxon>Heteroconchia</taxon>
        <taxon>Euheterodonta</taxon>
        <taxon>Imparidentia</taxon>
        <taxon>Neoheterodontei</taxon>
        <taxon>Myida</taxon>
        <taxon>Myoidea</taxon>
        <taxon>Myidae</taxon>
        <taxon>Mya</taxon>
    </lineage>
</organism>
<dbReference type="PRINTS" id="PR00092">
    <property type="entry name" value="TYROSINASE"/>
</dbReference>